<sequence>MRARISSRSSAPRKRTANSLFIGKFDPGYYAVKYQYTKLKPFHYSTEERFLVESEGRNTSDPLRPLVELRYDPYSLLEQPKPHSTDPPSLIFFGPAEYEGTDVDVLIEPFCGTKREMITLTDTY</sequence>
<dbReference type="EMBL" id="BTSX01000002">
    <property type="protein sequence ID" value="GMS86181.1"/>
    <property type="molecule type" value="Genomic_DNA"/>
</dbReference>
<evidence type="ECO:0000313" key="2">
    <source>
        <dbReference type="Proteomes" id="UP001432027"/>
    </source>
</evidence>
<keyword evidence="2" id="KW-1185">Reference proteome</keyword>
<proteinExistence type="predicted"/>
<gene>
    <name evidence="1" type="ORF">PENTCL1PPCAC_8356</name>
</gene>
<organism evidence="1 2">
    <name type="scientific">Pristionchus entomophagus</name>
    <dbReference type="NCBI Taxonomy" id="358040"/>
    <lineage>
        <taxon>Eukaryota</taxon>
        <taxon>Metazoa</taxon>
        <taxon>Ecdysozoa</taxon>
        <taxon>Nematoda</taxon>
        <taxon>Chromadorea</taxon>
        <taxon>Rhabditida</taxon>
        <taxon>Rhabditina</taxon>
        <taxon>Diplogasteromorpha</taxon>
        <taxon>Diplogasteroidea</taxon>
        <taxon>Neodiplogasteridae</taxon>
        <taxon>Pristionchus</taxon>
    </lineage>
</organism>
<dbReference type="Proteomes" id="UP001432027">
    <property type="component" value="Unassembled WGS sequence"/>
</dbReference>
<dbReference type="AlphaFoldDB" id="A0AAV5T386"/>
<evidence type="ECO:0000313" key="1">
    <source>
        <dbReference type="EMBL" id="GMS86181.1"/>
    </source>
</evidence>
<accession>A0AAV5T386</accession>
<name>A0AAV5T386_9BILA</name>
<protein>
    <submittedName>
        <fullName evidence="1">Uncharacterized protein</fullName>
    </submittedName>
</protein>
<comment type="caution">
    <text evidence="1">The sequence shown here is derived from an EMBL/GenBank/DDBJ whole genome shotgun (WGS) entry which is preliminary data.</text>
</comment>
<reference evidence="1" key="1">
    <citation type="submission" date="2023-10" db="EMBL/GenBank/DDBJ databases">
        <title>Genome assembly of Pristionchus species.</title>
        <authorList>
            <person name="Yoshida K."/>
            <person name="Sommer R.J."/>
        </authorList>
    </citation>
    <scope>NUCLEOTIDE SEQUENCE</scope>
    <source>
        <strain evidence="1">RS0144</strain>
    </source>
</reference>